<keyword evidence="4" id="KW-0804">Transcription</keyword>
<protein>
    <submittedName>
        <fullName evidence="7">RNA polymerase, sigma-24 subunit, ECF subfamily</fullName>
    </submittedName>
</protein>
<keyword evidence="3" id="KW-0731">Sigma factor</keyword>
<dbReference type="InterPro" id="IPR013325">
    <property type="entry name" value="RNA_pol_sigma_r2"/>
</dbReference>
<gene>
    <name evidence="7" type="ORF">sS8_5005</name>
</gene>
<dbReference type="GO" id="GO:0016987">
    <property type="term" value="F:sigma factor activity"/>
    <property type="evidence" value="ECO:0007669"/>
    <property type="project" value="UniProtKB-KW"/>
</dbReference>
<dbReference type="OrthoDB" id="9803470at2"/>
<dbReference type="Pfam" id="PF08281">
    <property type="entry name" value="Sigma70_r4_2"/>
    <property type="match status" value="1"/>
</dbReference>
<keyword evidence="2" id="KW-0805">Transcription regulation</keyword>
<dbReference type="Gene3D" id="1.10.10.10">
    <property type="entry name" value="Winged helix-like DNA-binding domain superfamily/Winged helix DNA-binding domain"/>
    <property type="match status" value="1"/>
</dbReference>
<evidence type="ECO:0000256" key="3">
    <source>
        <dbReference type="ARBA" id="ARBA00023082"/>
    </source>
</evidence>
<dbReference type="InterPro" id="IPR013249">
    <property type="entry name" value="RNA_pol_sigma70_r4_t2"/>
</dbReference>
<dbReference type="InterPro" id="IPR036388">
    <property type="entry name" value="WH-like_DNA-bd_sf"/>
</dbReference>
<dbReference type="PANTHER" id="PTHR43133">
    <property type="entry name" value="RNA POLYMERASE ECF-TYPE SIGMA FACTO"/>
    <property type="match status" value="1"/>
</dbReference>
<accession>A0A250KZ20</accession>
<evidence type="ECO:0000313" key="8">
    <source>
        <dbReference type="Proteomes" id="UP000266313"/>
    </source>
</evidence>
<dbReference type="Gene3D" id="1.10.1740.10">
    <property type="match status" value="1"/>
</dbReference>
<evidence type="ECO:0000256" key="4">
    <source>
        <dbReference type="ARBA" id="ARBA00023163"/>
    </source>
</evidence>
<dbReference type="AlphaFoldDB" id="A0A250KZ20"/>
<dbReference type="RefSeq" id="WP_119632024.1">
    <property type="nucleotide sequence ID" value="NZ_AP017928.1"/>
</dbReference>
<dbReference type="GO" id="GO:0006352">
    <property type="term" value="P:DNA-templated transcription initiation"/>
    <property type="evidence" value="ECO:0007669"/>
    <property type="project" value="InterPro"/>
</dbReference>
<dbReference type="NCBIfam" id="TIGR02937">
    <property type="entry name" value="sigma70-ECF"/>
    <property type="match status" value="1"/>
</dbReference>
<dbReference type="SUPFAM" id="SSF88659">
    <property type="entry name" value="Sigma3 and sigma4 domains of RNA polymerase sigma factors"/>
    <property type="match status" value="1"/>
</dbReference>
<dbReference type="InterPro" id="IPR039425">
    <property type="entry name" value="RNA_pol_sigma-70-like"/>
</dbReference>
<evidence type="ECO:0000259" key="6">
    <source>
        <dbReference type="Pfam" id="PF08281"/>
    </source>
</evidence>
<dbReference type="InterPro" id="IPR007627">
    <property type="entry name" value="RNA_pol_sigma70_r2"/>
</dbReference>
<dbReference type="EMBL" id="AP017928">
    <property type="protein sequence ID" value="BBA36928.1"/>
    <property type="molecule type" value="Genomic_DNA"/>
</dbReference>
<sequence>MSNFADGPEGFNRAALEHLYALYGYAVSLTHHRSDAEDLVHDTYVRAVENRQRLAEGSGLKGWLFIIMRRLWLNRLRHARSGPQFAPLDIEPVEEFSHGLNDDPEVLFLREAERRAVRAALDGLPVEFREIVVLRDLEEFSYREIAEILDCPVGTVMSRLFRAREKLKSLLVEQPSPVRVKAVPDGSR</sequence>
<dbReference type="Pfam" id="PF04542">
    <property type="entry name" value="Sigma70_r2"/>
    <property type="match status" value="1"/>
</dbReference>
<keyword evidence="8" id="KW-1185">Reference proteome</keyword>
<dbReference type="SUPFAM" id="SSF88946">
    <property type="entry name" value="Sigma2 domain of RNA polymerase sigma factors"/>
    <property type="match status" value="1"/>
</dbReference>
<dbReference type="PANTHER" id="PTHR43133:SF25">
    <property type="entry name" value="RNA POLYMERASE SIGMA FACTOR RFAY-RELATED"/>
    <property type="match status" value="1"/>
</dbReference>
<dbReference type="CDD" id="cd06171">
    <property type="entry name" value="Sigma70_r4"/>
    <property type="match status" value="1"/>
</dbReference>
<evidence type="ECO:0000256" key="2">
    <source>
        <dbReference type="ARBA" id="ARBA00023015"/>
    </source>
</evidence>
<dbReference type="KEGG" id="mmai:sS8_5005"/>
<dbReference type="Proteomes" id="UP000266313">
    <property type="component" value="Chromosome"/>
</dbReference>
<reference evidence="7 8" key="1">
    <citation type="submission" date="2016-12" db="EMBL/GenBank/DDBJ databases">
        <title>Genome sequencing of Methylocaldum marinum.</title>
        <authorList>
            <person name="Takeuchi M."/>
            <person name="Kamagata Y."/>
            <person name="Hiraoka S."/>
            <person name="Oshima K."/>
            <person name="Hattori M."/>
            <person name="Iwasaki W."/>
        </authorList>
    </citation>
    <scope>NUCLEOTIDE SEQUENCE [LARGE SCALE GENOMIC DNA]</scope>
    <source>
        <strain evidence="7 8">S8</strain>
    </source>
</reference>
<name>A0A250KZ20_9GAMM</name>
<evidence type="ECO:0000313" key="7">
    <source>
        <dbReference type="EMBL" id="BBA36928.1"/>
    </source>
</evidence>
<proteinExistence type="inferred from homology"/>
<evidence type="ECO:0000256" key="1">
    <source>
        <dbReference type="ARBA" id="ARBA00010641"/>
    </source>
</evidence>
<feature type="domain" description="RNA polymerase sigma-70 region 2" evidence="5">
    <location>
        <begin position="17"/>
        <end position="80"/>
    </location>
</feature>
<evidence type="ECO:0000259" key="5">
    <source>
        <dbReference type="Pfam" id="PF04542"/>
    </source>
</evidence>
<dbReference type="GO" id="GO:0003677">
    <property type="term" value="F:DNA binding"/>
    <property type="evidence" value="ECO:0007669"/>
    <property type="project" value="InterPro"/>
</dbReference>
<organism evidence="7 8">
    <name type="scientific">Methylocaldum marinum</name>
    <dbReference type="NCBI Taxonomy" id="1432792"/>
    <lineage>
        <taxon>Bacteria</taxon>
        <taxon>Pseudomonadati</taxon>
        <taxon>Pseudomonadota</taxon>
        <taxon>Gammaproteobacteria</taxon>
        <taxon>Methylococcales</taxon>
        <taxon>Methylococcaceae</taxon>
        <taxon>Methylocaldum</taxon>
    </lineage>
</organism>
<comment type="similarity">
    <text evidence="1">Belongs to the sigma-70 factor family. ECF subfamily.</text>
</comment>
<dbReference type="InterPro" id="IPR013324">
    <property type="entry name" value="RNA_pol_sigma_r3/r4-like"/>
</dbReference>
<dbReference type="InterPro" id="IPR014284">
    <property type="entry name" value="RNA_pol_sigma-70_dom"/>
</dbReference>
<feature type="domain" description="RNA polymerase sigma factor 70 region 4 type 2" evidence="6">
    <location>
        <begin position="115"/>
        <end position="167"/>
    </location>
</feature>